<dbReference type="EMBL" id="ML145084">
    <property type="protein sequence ID" value="TBU65653.1"/>
    <property type="molecule type" value="Genomic_DNA"/>
</dbReference>
<dbReference type="PANTHER" id="PTHR10989:SF16">
    <property type="entry name" value="AT02829P-RELATED"/>
    <property type="match status" value="1"/>
</dbReference>
<feature type="transmembrane region" description="Helical" evidence="5">
    <location>
        <begin position="80"/>
        <end position="110"/>
    </location>
</feature>
<evidence type="ECO:0000313" key="7">
    <source>
        <dbReference type="Proteomes" id="UP000292082"/>
    </source>
</evidence>
<dbReference type="GO" id="GO:0016020">
    <property type="term" value="C:membrane"/>
    <property type="evidence" value="ECO:0007669"/>
    <property type="project" value="InterPro"/>
</dbReference>
<dbReference type="PANTHER" id="PTHR10989">
    <property type="entry name" value="ANDROGEN-INDUCED PROTEIN 1-RELATED"/>
    <property type="match status" value="1"/>
</dbReference>
<evidence type="ECO:0000256" key="4">
    <source>
        <dbReference type="ARBA" id="ARBA00023136"/>
    </source>
</evidence>
<dbReference type="AlphaFoldDB" id="A0A4Q9QCY9"/>
<evidence type="ECO:0000256" key="1">
    <source>
        <dbReference type="ARBA" id="ARBA00004127"/>
    </source>
</evidence>
<name>A0A4Q9QCY9_9APHY</name>
<keyword evidence="2 5" id="KW-0812">Transmembrane</keyword>
<evidence type="ECO:0000256" key="2">
    <source>
        <dbReference type="ARBA" id="ARBA00022692"/>
    </source>
</evidence>
<accession>A0A4Q9QCY9</accession>
<feature type="transmembrane region" description="Helical" evidence="5">
    <location>
        <begin position="7"/>
        <end position="25"/>
    </location>
</feature>
<feature type="transmembrane region" description="Helical" evidence="5">
    <location>
        <begin position="45"/>
        <end position="68"/>
    </location>
</feature>
<organism evidence="6 7">
    <name type="scientific">Dichomitus squalens</name>
    <dbReference type="NCBI Taxonomy" id="114155"/>
    <lineage>
        <taxon>Eukaryota</taxon>
        <taxon>Fungi</taxon>
        <taxon>Dikarya</taxon>
        <taxon>Basidiomycota</taxon>
        <taxon>Agaricomycotina</taxon>
        <taxon>Agaricomycetes</taxon>
        <taxon>Polyporales</taxon>
        <taxon>Polyporaceae</taxon>
        <taxon>Dichomitus</taxon>
    </lineage>
</organism>
<dbReference type="GO" id="GO:0012505">
    <property type="term" value="C:endomembrane system"/>
    <property type="evidence" value="ECO:0007669"/>
    <property type="project" value="UniProtKB-SubCell"/>
</dbReference>
<dbReference type="Proteomes" id="UP000292082">
    <property type="component" value="Unassembled WGS sequence"/>
</dbReference>
<protein>
    <submittedName>
        <fullName evidence="6">FAR-17a/AIG1-like protein</fullName>
    </submittedName>
</protein>
<comment type="subcellular location">
    <subcellularLocation>
        <location evidence="1">Endomembrane system</location>
        <topology evidence="1">Multi-pass membrane protein</topology>
    </subcellularLocation>
</comment>
<keyword evidence="4 5" id="KW-0472">Membrane</keyword>
<keyword evidence="7" id="KW-1185">Reference proteome</keyword>
<proteinExistence type="predicted"/>
<keyword evidence="3 5" id="KW-1133">Transmembrane helix</keyword>
<feature type="transmembrane region" description="Helical" evidence="5">
    <location>
        <begin position="130"/>
        <end position="152"/>
    </location>
</feature>
<feature type="transmembrane region" description="Helical" evidence="5">
    <location>
        <begin position="203"/>
        <end position="225"/>
    </location>
</feature>
<sequence>MSATVNIFPFLLHTTAAAVMVYGYLNLPDMVANVPMHNMKGGHFQFLTIQGLCVACITMVLSIGCDLFPFSKLLRAAKRAFLMSALPLAVVISVIYWTLLLCMPHMILMGPPNSEREPSSSTTLPEPERLPLQLDLALHAAPAIALIVDFYSFEDKYTKFVSRYGSLILASALGTWYACWVEYCASYNGMFPYPFLTNSPFNVRVAIYAGASLFAAVSFMVINALHP</sequence>
<dbReference type="Pfam" id="PF04750">
    <property type="entry name" value="Far-17a_AIG1"/>
    <property type="match status" value="1"/>
</dbReference>
<evidence type="ECO:0000313" key="6">
    <source>
        <dbReference type="EMBL" id="TBU65653.1"/>
    </source>
</evidence>
<reference evidence="6 7" key="1">
    <citation type="submission" date="2019-01" db="EMBL/GenBank/DDBJ databases">
        <title>Draft genome sequences of three monokaryotic isolates of the white-rot basidiomycete fungus Dichomitus squalens.</title>
        <authorList>
            <consortium name="DOE Joint Genome Institute"/>
            <person name="Lopez S.C."/>
            <person name="Andreopoulos B."/>
            <person name="Pangilinan J."/>
            <person name="Lipzen A."/>
            <person name="Riley R."/>
            <person name="Ahrendt S."/>
            <person name="Ng V."/>
            <person name="Barry K."/>
            <person name="Daum C."/>
            <person name="Grigoriev I.V."/>
            <person name="Hilden K.S."/>
            <person name="Makela M.R."/>
            <person name="de Vries R.P."/>
        </authorList>
    </citation>
    <scope>NUCLEOTIDE SEQUENCE [LARGE SCALE GENOMIC DNA]</scope>
    <source>
        <strain evidence="6 7">CBS 464.89</strain>
    </source>
</reference>
<evidence type="ECO:0000256" key="3">
    <source>
        <dbReference type="ARBA" id="ARBA00022989"/>
    </source>
</evidence>
<dbReference type="InterPro" id="IPR006838">
    <property type="entry name" value="ADTRP_AIG1"/>
</dbReference>
<feature type="transmembrane region" description="Helical" evidence="5">
    <location>
        <begin position="164"/>
        <end position="183"/>
    </location>
</feature>
<gene>
    <name evidence="6" type="ORF">BD310DRAFT_804362</name>
</gene>
<evidence type="ECO:0000256" key="5">
    <source>
        <dbReference type="SAM" id="Phobius"/>
    </source>
</evidence>